<dbReference type="InterPro" id="IPR034348">
    <property type="entry name" value="RLI_dom_1"/>
</dbReference>
<dbReference type="PRINTS" id="PR01868">
    <property type="entry name" value="ABCEFAMILY"/>
</dbReference>
<dbReference type="GO" id="GO:0005524">
    <property type="term" value="F:ATP binding"/>
    <property type="evidence" value="ECO:0007669"/>
    <property type="project" value="UniProtKB-KW"/>
</dbReference>
<evidence type="ECO:0000313" key="9">
    <source>
        <dbReference type="Proteomes" id="UP000301737"/>
    </source>
</evidence>
<dbReference type="GO" id="GO:0006412">
    <property type="term" value="P:translation"/>
    <property type="evidence" value="ECO:0007669"/>
    <property type="project" value="UniProtKB-ARBA"/>
</dbReference>
<feature type="domain" description="4Fe-4S ferredoxin-type" evidence="7">
    <location>
        <begin position="46"/>
        <end position="75"/>
    </location>
</feature>
<dbReference type="PANTHER" id="PTHR19248">
    <property type="entry name" value="ATP-BINDING TRANSPORT PROTEIN-RELATED"/>
    <property type="match status" value="1"/>
</dbReference>
<keyword evidence="2" id="KW-0067">ATP-binding</keyword>
<sequence length="607" mass="68060">MSEKNTRIAIVNPDKCKPKKCRQECKRSCPVVKTGKHCIEVTPASKIAFISEVLCIGCGICVKKCPFGAINIINLPTNLEQHVTHRYSANSFKLHRLPTPRPGQVLGLVGTNGIGKSTALKILAGKQKPNLGRYDDPPEWQEIIRHFRGSELQNYFTKVLEDDIKAIIKPQYVDNIPRAIKGPVQKVGELLKLRMEKPQEEVKYYLSQLDLLHVLKREIGNLSGGELQRFAIAISCIQNADVYMFDEPSSYLDVKQRLNAAQSIRSLLDPTRYVITVEHDLSVLDYLSDFICILYGVPSVYGAVTLPASVREGINIFLDGHIPAENMRFRSEQLQFRLADTGDEIKDEATRELSYPSMTKTQGDFKLSVDAGEFSDSEILVMMGENGTGKTTLIKLLAGAIPADNGQQVSRSNVSMKPQKIAPKFPGTVRQLFFKKIRGQFLSPQFQTDVVKPLKIDDIIDQEVQHLSGGELQRVAIVLALGIPADIYLIDEPSAYLDSEQRIICSKVIRRFIMHNKRTAFIVEHDFIMATYLADRVIVFDGVPSASAHSGAPESLVTGCNRFLKNLNVTFRRDPNSYRPRINKLESQMDKEQKLSGNYFFLDNTGV</sequence>
<dbReference type="PROSITE" id="PS00198">
    <property type="entry name" value="4FE4S_FER_1"/>
    <property type="match status" value="1"/>
</dbReference>
<dbReference type="PROSITE" id="PS00211">
    <property type="entry name" value="ABC_TRANSPORTER_1"/>
    <property type="match status" value="1"/>
</dbReference>
<dbReference type="InterPro" id="IPR017871">
    <property type="entry name" value="ABC_transporter-like_CS"/>
</dbReference>
<dbReference type="InterPro" id="IPR003439">
    <property type="entry name" value="ABC_transporter-like_ATP-bd"/>
</dbReference>
<evidence type="ECO:0000256" key="3">
    <source>
        <dbReference type="ARBA" id="ARBA00056499"/>
    </source>
</evidence>
<dbReference type="InterPro" id="IPR017896">
    <property type="entry name" value="4Fe4S_Fe-S-bd"/>
</dbReference>
<dbReference type="InterPro" id="IPR003593">
    <property type="entry name" value="AAA+_ATPase"/>
</dbReference>
<accession>A0A4C2E3F6</accession>
<dbReference type="CDD" id="cd03236">
    <property type="entry name" value="ABC_RNaseL_inhibitor_domain1"/>
    <property type="match status" value="1"/>
</dbReference>
<dbReference type="Pfam" id="PF00037">
    <property type="entry name" value="Fer4"/>
    <property type="match status" value="1"/>
</dbReference>
<evidence type="ECO:0000259" key="7">
    <source>
        <dbReference type="PROSITE" id="PS51379"/>
    </source>
</evidence>
<dbReference type="EMBL" id="BIMX01000006">
    <property type="protein sequence ID" value="GCE98764.1"/>
    <property type="molecule type" value="Genomic_DNA"/>
</dbReference>
<comment type="caution">
    <text evidence="8">The sequence shown here is derived from an EMBL/GenBank/DDBJ whole genome shotgun (WGS) entry which is preliminary data.</text>
</comment>
<evidence type="ECO:0000256" key="1">
    <source>
        <dbReference type="ARBA" id="ARBA00022741"/>
    </source>
</evidence>
<dbReference type="InterPro" id="IPR027417">
    <property type="entry name" value="P-loop_NTPase"/>
</dbReference>
<dbReference type="AlphaFoldDB" id="A0A4C2E3F6"/>
<dbReference type="InterPro" id="IPR007209">
    <property type="entry name" value="RNaseL-inhib-like_metal-bd_dom"/>
</dbReference>
<protein>
    <recommendedName>
        <fullName evidence="4">Translation initiation factor RLI1</fullName>
    </recommendedName>
    <alternativeName>
        <fullName evidence="5">ATP-binding cassette sub-family E member RLI1</fullName>
    </alternativeName>
</protein>
<dbReference type="Pfam" id="PF00005">
    <property type="entry name" value="ABC_tran"/>
    <property type="match status" value="2"/>
</dbReference>
<dbReference type="Gene3D" id="3.40.50.300">
    <property type="entry name" value="P-loop containing nucleotide triphosphate hydrolases"/>
    <property type="match status" value="2"/>
</dbReference>
<dbReference type="InterPro" id="IPR017900">
    <property type="entry name" value="4Fe4S_Fe_S_CS"/>
</dbReference>
<name>A0A4C2E3F6_9SACH</name>
<evidence type="ECO:0000313" key="8">
    <source>
        <dbReference type="EMBL" id="GCE98764.1"/>
    </source>
</evidence>
<dbReference type="InterPro" id="IPR013283">
    <property type="entry name" value="RLI1"/>
</dbReference>
<dbReference type="NCBIfam" id="NF009945">
    <property type="entry name" value="PRK13409.1"/>
    <property type="match status" value="1"/>
</dbReference>
<dbReference type="Proteomes" id="UP000301737">
    <property type="component" value="Unassembled WGS sequence"/>
</dbReference>
<dbReference type="OrthoDB" id="6593433at2759"/>
<reference evidence="8 9" key="1">
    <citation type="submission" date="2019-01" db="EMBL/GenBank/DDBJ databases">
        <title>Draft Genome Sequencing of Zygosaccharomyces mellis Ca-7.</title>
        <authorList>
            <person name="Shiwa Y."/>
            <person name="Kanesaki Y."/>
            <person name="Ishige T."/>
            <person name="Mura K."/>
            <person name="Hori T."/>
            <person name="Tamura T."/>
        </authorList>
    </citation>
    <scope>NUCLEOTIDE SEQUENCE [LARGE SCALE GENOMIC DNA]</scope>
    <source>
        <strain evidence="8 9">Ca-7</strain>
    </source>
</reference>
<dbReference type="SUPFAM" id="SSF52540">
    <property type="entry name" value="P-loop containing nucleoside triphosphate hydrolases"/>
    <property type="match status" value="2"/>
</dbReference>
<dbReference type="PROSITE" id="PS51379">
    <property type="entry name" value="4FE4S_FER_2"/>
    <property type="match status" value="1"/>
</dbReference>
<dbReference type="GO" id="GO:0005737">
    <property type="term" value="C:cytoplasm"/>
    <property type="evidence" value="ECO:0007669"/>
    <property type="project" value="UniProtKB-ARBA"/>
</dbReference>
<feature type="domain" description="ABC transporter" evidence="6">
    <location>
        <begin position="70"/>
        <end position="320"/>
    </location>
</feature>
<keyword evidence="1" id="KW-0547">Nucleotide-binding</keyword>
<evidence type="ECO:0000256" key="4">
    <source>
        <dbReference type="ARBA" id="ARBA00067238"/>
    </source>
</evidence>
<dbReference type="FunFam" id="3.40.50.300:FF:000152">
    <property type="entry name" value="ATP-binding cassette, sub-family E, member 1"/>
    <property type="match status" value="1"/>
</dbReference>
<dbReference type="Pfam" id="PF04068">
    <property type="entry name" value="Fer4_RLI"/>
    <property type="match status" value="1"/>
</dbReference>
<dbReference type="SUPFAM" id="SSF54862">
    <property type="entry name" value="4Fe-4S ferredoxins"/>
    <property type="match status" value="1"/>
</dbReference>
<dbReference type="SMART" id="SM00382">
    <property type="entry name" value="AAA"/>
    <property type="match status" value="2"/>
</dbReference>
<organism evidence="8 9">
    <name type="scientific">Zygosaccharomyces mellis</name>
    <dbReference type="NCBI Taxonomy" id="42258"/>
    <lineage>
        <taxon>Eukaryota</taxon>
        <taxon>Fungi</taxon>
        <taxon>Dikarya</taxon>
        <taxon>Ascomycota</taxon>
        <taxon>Saccharomycotina</taxon>
        <taxon>Saccharomycetes</taxon>
        <taxon>Saccharomycetales</taxon>
        <taxon>Saccharomycetaceae</taxon>
        <taxon>Zygosaccharomyces</taxon>
    </lineage>
</organism>
<proteinExistence type="predicted"/>
<dbReference type="PROSITE" id="PS50893">
    <property type="entry name" value="ABC_TRANSPORTER_2"/>
    <property type="match status" value="2"/>
</dbReference>
<dbReference type="GO" id="GO:0060255">
    <property type="term" value="P:regulation of macromolecule metabolic process"/>
    <property type="evidence" value="ECO:0007669"/>
    <property type="project" value="UniProtKB-ARBA"/>
</dbReference>
<gene>
    <name evidence="8" type="primary">RLI1</name>
    <name evidence="8" type="ORF">ZYGM_003985</name>
</gene>
<feature type="domain" description="ABC transporter" evidence="6">
    <location>
        <begin position="345"/>
        <end position="567"/>
    </location>
</feature>
<evidence type="ECO:0000259" key="6">
    <source>
        <dbReference type="PROSITE" id="PS50893"/>
    </source>
</evidence>
<evidence type="ECO:0000256" key="5">
    <source>
        <dbReference type="ARBA" id="ARBA00082546"/>
    </source>
</evidence>
<evidence type="ECO:0000256" key="2">
    <source>
        <dbReference type="ARBA" id="ARBA00022840"/>
    </source>
</evidence>
<dbReference type="GO" id="GO:0016887">
    <property type="term" value="F:ATP hydrolysis activity"/>
    <property type="evidence" value="ECO:0007669"/>
    <property type="project" value="InterPro"/>
</dbReference>
<comment type="function">
    <text evidence="3">Component of the multifactor complex (MFC) involved in translation initiation. Required for the binding of MFC to the 40S ribosome. Required for the processing and nuclear export of the 60S and 40S ribosomal subunits.</text>
</comment>
<keyword evidence="9" id="KW-1185">Reference proteome</keyword>
<dbReference type="FunFam" id="3.40.50.300:FF:000144">
    <property type="entry name" value="ATP-binding cassette sub-family E member 1"/>
    <property type="match status" value="1"/>
</dbReference>